<dbReference type="STRING" id="1454003.AW10_03006"/>
<dbReference type="InterPro" id="IPR009537">
    <property type="entry name" value="DUF1156"/>
</dbReference>
<organism evidence="2 3">
    <name type="scientific">Candidatus Accumulibacter appositus</name>
    <dbReference type="NCBI Taxonomy" id="1454003"/>
    <lineage>
        <taxon>Bacteria</taxon>
        <taxon>Pseudomonadati</taxon>
        <taxon>Pseudomonadota</taxon>
        <taxon>Betaproteobacteria</taxon>
        <taxon>Candidatus Accumulibacter</taxon>
    </lineage>
</organism>
<protein>
    <recommendedName>
        <fullName evidence="1">DUF1156 domain-containing protein</fullName>
    </recommendedName>
</protein>
<gene>
    <name evidence="2" type="ORF">AW10_03006</name>
</gene>
<evidence type="ECO:0000259" key="1">
    <source>
        <dbReference type="Pfam" id="PF06634"/>
    </source>
</evidence>
<dbReference type="EMBL" id="JEMX01000068">
    <property type="protein sequence ID" value="EXI78522.1"/>
    <property type="molecule type" value="Genomic_DNA"/>
</dbReference>
<dbReference type="SUPFAM" id="SSF53335">
    <property type="entry name" value="S-adenosyl-L-methionine-dependent methyltransferases"/>
    <property type="match status" value="2"/>
</dbReference>
<reference evidence="2 3" key="1">
    <citation type="submission" date="2014-02" db="EMBL/GenBank/DDBJ databases">
        <title>Expanding our view of genomic diversity in Candidatus Accumulibacter clades.</title>
        <authorList>
            <person name="Skennerton C.T."/>
            <person name="Barr J.J."/>
            <person name="Slater F.R."/>
            <person name="Bond P.L."/>
            <person name="Tyson G.W."/>
        </authorList>
    </citation>
    <scope>NUCLEOTIDE SEQUENCE [LARGE SCALE GENOMIC DNA]</scope>
    <source>
        <strain evidence="3">BA-92</strain>
    </source>
</reference>
<dbReference type="PATRIC" id="fig|1454003.3.peg.3070"/>
<dbReference type="NCBIfam" id="NF042963">
    <property type="entry name" value="DUF1156_antiphage"/>
    <property type="match status" value="1"/>
</dbReference>
<evidence type="ECO:0000313" key="3">
    <source>
        <dbReference type="Proteomes" id="UP000021816"/>
    </source>
</evidence>
<name>A0A011PNE8_9PROT</name>
<dbReference type="InterPro" id="IPR029063">
    <property type="entry name" value="SAM-dependent_MTases_sf"/>
</dbReference>
<proteinExistence type="predicted"/>
<dbReference type="Gene3D" id="3.40.50.150">
    <property type="entry name" value="Vaccinia Virus protein VP39"/>
    <property type="match status" value="1"/>
</dbReference>
<dbReference type="Pfam" id="PF06634">
    <property type="entry name" value="DUF1156"/>
    <property type="match status" value="1"/>
</dbReference>
<dbReference type="Proteomes" id="UP000021816">
    <property type="component" value="Unassembled WGS sequence"/>
</dbReference>
<evidence type="ECO:0000313" key="2">
    <source>
        <dbReference type="EMBL" id="EXI78522.1"/>
    </source>
</evidence>
<feature type="domain" description="DUF1156" evidence="1">
    <location>
        <begin position="8"/>
        <end position="70"/>
    </location>
</feature>
<sequence>MLAFIETQFPIARLSAESYKERKANNGQTLTRLGKWWGRKPLILVRASILGMLMPASSDAKKDREIFLKILTMDDEGVWQRIKEAGSSAPWRHEDIQISRTMFDSLPYADRLRYCERPENVEGPSESAWAEINAHLGTTATSLTELIEELGQRTFGHTPRVGDTFCGGGSIPFEAARVGCEAFGSDLNPVAGLLTWASLNLLGSGKDVQEEVMRVQAEALAAADRQVTEWGIEHNAQGERADAFLYCAEVKPEGCDYFIPLAPSWLVGEKANAVAQWKRRNNADRLDPEINVVSTAELGSWKGDSKRKIIAKNATINDSRVIDPLNPTRTWSVEALRGPDGLRRWSNEDIVPRPSDVFQERLYCIRWVKTVIRNGKPKEIRRYAAPDAADLAREAKVLELLRERFADWQREGFIPSKVMPADGEKTDEPIRTRGWTYWHHLFTARQLLVIGLLAEQSVGLSTDKASTVANLLGIGRLSNWSSRLCRWHTGLAHDKGEDVFSNQALNTLFNYCCRPLEPLRLSWRIMDKYSSRLVGISSASVVDARDVRETCDLWITDPPYADAVNYHELGDFFLAWYDKQLAKAFPEWTPDARAELAVRGDGEDFRRSMVEIYKNLTRHMPDNGMQMVMFTHQDPAVWADLGMILWAAGLKATAAWTISTETEAAGIKKGNYVQGTVCLVLRKRTVNEPGFLDEVYPLVEDEVRRQIASMQALDEDGEPNFNDADYQLAAYAAALKVLTQYGNLDGKDVEHEVFAVRGKNEKSDFQIVIERALGIACDTLVPRGLDNSWRGLSLVERYYLRALDIESRGERRKGMYEELARGFGVTDIKPLLKSDKANGARMFTPSGLAASLLGQIQGAEADSAPLPIRRGRAGTAGTHPFAAAPLRHLMFAIRETSAADSSPEPGRQYLRDTFDQGYWGKREGFVFLLEWLAALGNAEGMNEWVADSEAARILAGRLRNDHD</sequence>
<dbReference type="InterPro" id="IPR049953">
    <property type="entry name" value="Antiphage_assoc"/>
</dbReference>
<accession>A0A011PNE8</accession>
<dbReference type="AlphaFoldDB" id="A0A011PNE8"/>
<comment type="caution">
    <text evidence="2">The sequence shown here is derived from an EMBL/GenBank/DDBJ whole genome shotgun (WGS) entry which is preliminary data.</text>
</comment>